<keyword evidence="2" id="KW-1185">Reference proteome</keyword>
<dbReference type="SUPFAM" id="SSF53850">
    <property type="entry name" value="Periplasmic binding protein-like II"/>
    <property type="match status" value="1"/>
</dbReference>
<evidence type="ECO:0008006" key="3">
    <source>
        <dbReference type="Google" id="ProtNLM"/>
    </source>
</evidence>
<sequence>MKYIWLTLLLICFDLWGASPPQRKVMYLYTYHYMPPYVINSSEKIGLLYDIEQFFNTHQQTYQFSVSYIPRKRLNYLLNSDQFEGMVIGVNPIWFQDVKKTKYLWSEAFINDQDEIISHSNNPIEFSSKEALIGKSIGGISGFRYHTVDTLVADGLMTRIDTANESQLINMLLKKRFDCAIVSRATTIYYQQLLNADTPIYFSSKPHDTFTRHIFAPKQLQAEFETVISLVKQLNADPAWQNKMQQYQTYLLPETPLPNSGSGQATP</sequence>
<evidence type="ECO:0000313" key="1">
    <source>
        <dbReference type="EMBL" id="MCL1117549.1"/>
    </source>
</evidence>
<organism evidence="1 2">
    <name type="scientific">Shewanella aestuarii</name>
    <dbReference type="NCBI Taxonomy" id="1028752"/>
    <lineage>
        <taxon>Bacteria</taxon>
        <taxon>Pseudomonadati</taxon>
        <taxon>Pseudomonadota</taxon>
        <taxon>Gammaproteobacteria</taxon>
        <taxon>Alteromonadales</taxon>
        <taxon>Shewanellaceae</taxon>
        <taxon>Shewanella</taxon>
    </lineage>
</organism>
<name>A0ABT0L1F6_9GAMM</name>
<dbReference type="Gene3D" id="3.40.190.10">
    <property type="entry name" value="Periplasmic binding protein-like II"/>
    <property type="match status" value="2"/>
</dbReference>
<dbReference type="RefSeq" id="WP_188840822.1">
    <property type="nucleotide sequence ID" value="NZ_BMOT01000004.1"/>
</dbReference>
<dbReference type="EMBL" id="JAKILK010000004">
    <property type="protein sequence ID" value="MCL1117549.1"/>
    <property type="molecule type" value="Genomic_DNA"/>
</dbReference>
<evidence type="ECO:0000313" key="2">
    <source>
        <dbReference type="Proteomes" id="UP001203212"/>
    </source>
</evidence>
<protein>
    <recommendedName>
        <fullName evidence="3">Solute-binding protein family 3/N-terminal domain-containing protein</fullName>
    </recommendedName>
</protein>
<dbReference type="Proteomes" id="UP001203212">
    <property type="component" value="Unassembled WGS sequence"/>
</dbReference>
<comment type="caution">
    <text evidence="1">The sequence shown here is derived from an EMBL/GenBank/DDBJ whole genome shotgun (WGS) entry which is preliminary data.</text>
</comment>
<proteinExistence type="predicted"/>
<accession>A0ABT0L1F6</accession>
<reference evidence="1 2" key="1">
    <citation type="submission" date="2022-01" db="EMBL/GenBank/DDBJ databases">
        <title>Whole genome-based taxonomy of the Shewanellaceae.</title>
        <authorList>
            <person name="Martin-Rodriguez A.J."/>
        </authorList>
    </citation>
    <scope>NUCLEOTIDE SEQUENCE [LARGE SCALE GENOMIC DNA]</scope>
    <source>
        <strain evidence="1 2">JCM 17801</strain>
    </source>
</reference>
<gene>
    <name evidence="1" type="ORF">L2689_09880</name>
</gene>